<dbReference type="CDD" id="cd02440">
    <property type="entry name" value="AdoMet_MTases"/>
    <property type="match status" value="1"/>
</dbReference>
<protein>
    <submittedName>
        <fullName evidence="5">23S rRNA (Guanine-N-2-)-methyltransferase rlmL</fullName>
    </submittedName>
</protein>
<evidence type="ECO:0000256" key="1">
    <source>
        <dbReference type="ARBA" id="ARBA00022603"/>
    </source>
</evidence>
<keyword evidence="3" id="KW-0949">S-adenosyl-L-methionine</keyword>
<sequence>MSCYRVYDCDIPELPITADRYEDALVIADCRLPPRPERGEDANPEHLAAWLDAMVEATRTALGTAETHVFVKQRKPLRDRQTGHQYERLAERGVWREVGEGGLRFRVNLSDYLDTGLFLDHRITRRRVAAEPGAKTLLNLFCYTGSFSVYGAAAGMHTTSVDLSATYLDWARTNLTLNQADLAAHTLIRGDVREVLDELARKRQRFDLAVVDPPTFSNSKRMTTTWDVQRDHVELLAAVTACVRPGGVIWFSTNRRRFVLDKDVAARLPRRAKIEDLSEATIPPDFRDHHIHRAYRIEV</sequence>
<keyword evidence="2 5" id="KW-0808">Transferase</keyword>
<evidence type="ECO:0000313" key="5">
    <source>
        <dbReference type="EMBL" id="AGC72561.1"/>
    </source>
</evidence>
<dbReference type="Pfam" id="PF10672">
    <property type="entry name" value="Methyltrans_SAM"/>
    <property type="match status" value="1"/>
</dbReference>
<dbReference type="AlphaFoldDB" id="L7VYM9"/>
<dbReference type="SUPFAM" id="SSF53335">
    <property type="entry name" value="S-adenosyl-L-methionine-dependent methyltransferases"/>
    <property type="match status" value="1"/>
</dbReference>
<evidence type="ECO:0000256" key="2">
    <source>
        <dbReference type="ARBA" id="ARBA00022679"/>
    </source>
</evidence>
<proteinExistence type="predicted"/>
<dbReference type="GO" id="GO:0008168">
    <property type="term" value="F:methyltransferase activity"/>
    <property type="evidence" value="ECO:0007669"/>
    <property type="project" value="UniProtKB-KW"/>
</dbReference>
<dbReference type="PANTHER" id="PTHR43042:SF3">
    <property type="entry name" value="RIBOSOMAL RNA LARGE SUBUNIT METHYLTRANSFERASE YWBD-RELATED"/>
    <property type="match status" value="1"/>
</dbReference>
<dbReference type="Gene3D" id="3.40.50.150">
    <property type="entry name" value="Vaccinia Virus protein VP39"/>
    <property type="match status" value="1"/>
</dbReference>
<evidence type="ECO:0000259" key="4">
    <source>
        <dbReference type="Pfam" id="PF10672"/>
    </source>
</evidence>
<evidence type="ECO:0000256" key="3">
    <source>
        <dbReference type="ARBA" id="ARBA00022691"/>
    </source>
</evidence>
<dbReference type="GO" id="GO:0032259">
    <property type="term" value="P:methylation"/>
    <property type="evidence" value="ECO:0007669"/>
    <property type="project" value="UniProtKB-KW"/>
</dbReference>
<dbReference type="Gene3D" id="3.30.750.80">
    <property type="entry name" value="RNA methyltransferase domain (HRMD) like"/>
    <property type="match status" value="1"/>
</dbReference>
<dbReference type="EMBL" id="JX649906">
    <property type="protein sequence ID" value="AGC72561.1"/>
    <property type="molecule type" value="Genomic_DNA"/>
</dbReference>
<accession>L7VYM9</accession>
<organism evidence="5">
    <name type="scientific">uncultured bacterium A1Q1_fos_1870</name>
    <dbReference type="NCBI Taxonomy" id="1256554"/>
    <lineage>
        <taxon>Bacteria</taxon>
        <taxon>environmental samples</taxon>
    </lineage>
</organism>
<keyword evidence="1 5" id="KW-0489">Methyltransferase</keyword>
<dbReference type="PANTHER" id="PTHR43042">
    <property type="entry name" value="SAM-DEPENDENT METHYLTRANSFERASE"/>
    <property type="match status" value="1"/>
</dbReference>
<feature type="domain" description="S-adenosylmethionine-dependent methyltransferase" evidence="4">
    <location>
        <begin position="94"/>
        <end position="255"/>
    </location>
</feature>
<reference evidence="5" key="1">
    <citation type="submission" date="2012-09" db="EMBL/GenBank/DDBJ databases">
        <title>Metagenomic Characterization of a Microbial Community in Wastewater Detects High Levels of Antibiotic Resistance.</title>
        <authorList>
            <person name="Abrams M."/>
            <person name="Caldwell A."/>
            <person name="Vandaei E."/>
            <person name="Lee W."/>
            <person name="Perrott J."/>
            <person name="Khan S.Y."/>
            <person name="Ta J."/>
            <person name="Romero D."/>
            <person name="Nguyen V."/>
            <person name="Pourmand N."/>
            <person name="Ouverney C.C."/>
        </authorList>
    </citation>
    <scope>NUCLEOTIDE SEQUENCE</scope>
</reference>
<dbReference type="InterPro" id="IPR029063">
    <property type="entry name" value="SAM-dependent_MTases_sf"/>
</dbReference>
<dbReference type="InterPro" id="IPR019614">
    <property type="entry name" value="SAM-dep_methyl-trfase"/>
</dbReference>
<name>L7VYM9_9BACT</name>